<dbReference type="PANTHER" id="PTHR43767:SF1">
    <property type="entry name" value="NONRIBOSOMAL PEPTIDE SYNTHASE PES1 (EUROFUNG)-RELATED"/>
    <property type="match status" value="1"/>
</dbReference>
<organism evidence="3 4">
    <name type="scientific">Comamonas piscis</name>
    <dbReference type="NCBI Taxonomy" id="1562974"/>
    <lineage>
        <taxon>Bacteria</taxon>
        <taxon>Pseudomonadati</taxon>
        <taxon>Pseudomonadota</taxon>
        <taxon>Betaproteobacteria</taxon>
        <taxon>Burkholderiales</taxon>
        <taxon>Comamonadaceae</taxon>
        <taxon>Comamonas</taxon>
    </lineage>
</organism>
<dbReference type="PROSITE" id="PS00455">
    <property type="entry name" value="AMP_BINDING"/>
    <property type="match status" value="1"/>
</dbReference>
<dbReference type="PANTHER" id="PTHR43767">
    <property type="entry name" value="LONG-CHAIN-FATTY-ACID--COA LIGASE"/>
    <property type="match status" value="1"/>
</dbReference>
<reference evidence="3 4" key="1">
    <citation type="journal article" date="2020" name="G3 (Bethesda)">
        <title>CeMbio - The Caenorhabditis elegans Microbiome Resource.</title>
        <authorList>
            <person name="Dirksen P."/>
            <person name="Assie A."/>
            <person name="Zimmermann J."/>
            <person name="Zhang F."/>
            <person name="Tietje A.M."/>
            <person name="Marsh S.A."/>
            <person name="Felix M.A."/>
            <person name="Shapira M."/>
            <person name="Kaleta C."/>
            <person name="Schulenburg H."/>
            <person name="Samuel B."/>
        </authorList>
    </citation>
    <scope>NUCLEOTIDE SEQUENCE [LARGE SCALE GENOMIC DNA]</scope>
    <source>
        <strain evidence="3 4">BIGb0172</strain>
    </source>
</reference>
<dbReference type="InterPro" id="IPR000873">
    <property type="entry name" value="AMP-dep_synth/lig_dom"/>
</dbReference>
<dbReference type="InterPro" id="IPR045851">
    <property type="entry name" value="AMP-bd_C_sf"/>
</dbReference>
<accession>A0A7G5ENZ9</accession>
<dbReference type="InterPro" id="IPR020845">
    <property type="entry name" value="AMP-binding_CS"/>
</dbReference>
<dbReference type="Gene3D" id="3.40.50.12780">
    <property type="entry name" value="N-terminal domain of ligase-like"/>
    <property type="match status" value="1"/>
</dbReference>
<name>A0A7G5ENZ9_9BURK</name>
<protein>
    <submittedName>
        <fullName evidence="3">Acyl--CoA ligase</fullName>
    </submittedName>
</protein>
<sequence length="539" mass="58205">MTASTPTPTTAPQLRLETHYDQRVMRCFAERPNDVISMWQQAARRQPEAEALVCGAQRLSWAQLQDQVLRVAAALRARGVAKGDRVALLLGNGPEFVIASYATMAIGAVVVPLSTRDQSAGIGYILRDCEAVVLVHDAALGAVVAGMGETPALRHQVVVGGAPDAAQAFAQLLAHAPLPQCEALDEEDLAMLVYTSGTTGFPKGAMLTHLGIVHTILHYAQALGLDASVRGCAVVPLSHVTGLVALMAVTLGLGGTLVVVPHFKAAEMLPLAAQERISFTIMVPAMYQLLLLQENYRQHDLSHWTVGGFGGAPMPPETIDRLAQWLPGLRLSNCYGATETTSPVAVMPAQLTRTHLASVGLALPCADIAVMDDDGRALPADEVGELWLKGPMVAKGYWNNPPATQENFVDGYWRSGDVGRMDAQGFVYVMDRRKDMLNRGGYKIFSVEVENALCEHPDVLEAAVVAKPCPVLGERVHVFVTLRDDKHTEAEALRRFCAERLADYKVPESFTVSHSLLPRNANGKLLKRVLRQELLAAQA</sequence>
<dbReference type="EMBL" id="CP058554">
    <property type="protein sequence ID" value="QMV75724.1"/>
    <property type="molecule type" value="Genomic_DNA"/>
</dbReference>
<dbReference type="GO" id="GO:0016878">
    <property type="term" value="F:acid-thiol ligase activity"/>
    <property type="evidence" value="ECO:0007669"/>
    <property type="project" value="UniProtKB-ARBA"/>
</dbReference>
<dbReference type="Pfam" id="PF13193">
    <property type="entry name" value="AMP-binding_C"/>
    <property type="match status" value="1"/>
</dbReference>
<gene>
    <name evidence="3" type="ORF">HS961_10620</name>
</gene>
<dbReference type="InterPro" id="IPR050237">
    <property type="entry name" value="ATP-dep_AMP-bd_enzyme"/>
</dbReference>
<dbReference type="KEGG" id="cpis:HS961_10620"/>
<dbReference type="Proteomes" id="UP000515240">
    <property type="component" value="Chromosome"/>
</dbReference>
<dbReference type="InterPro" id="IPR042099">
    <property type="entry name" value="ANL_N_sf"/>
</dbReference>
<dbReference type="SUPFAM" id="SSF56801">
    <property type="entry name" value="Acetyl-CoA synthetase-like"/>
    <property type="match status" value="1"/>
</dbReference>
<feature type="domain" description="AMP-binding enzyme C-terminal" evidence="2">
    <location>
        <begin position="448"/>
        <end position="524"/>
    </location>
</feature>
<keyword evidence="3" id="KW-0436">Ligase</keyword>
<feature type="domain" description="AMP-dependent synthetase/ligase" evidence="1">
    <location>
        <begin position="40"/>
        <end position="398"/>
    </location>
</feature>
<evidence type="ECO:0000259" key="1">
    <source>
        <dbReference type="Pfam" id="PF00501"/>
    </source>
</evidence>
<evidence type="ECO:0000259" key="2">
    <source>
        <dbReference type="Pfam" id="PF13193"/>
    </source>
</evidence>
<proteinExistence type="predicted"/>
<dbReference type="Gene3D" id="3.30.300.30">
    <property type="match status" value="1"/>
</dbReference>
<evidence type="ECO:0000313" key="4">
    <source>
        <dbReference type="Proteomes" id="UP000515240"/>
    </source>
</evidence>
<dbReference type="AlphaFoldDB" id="A0A7G5ENZ9"/>
<keyword evidence="4" id="KW-1185">Reference proteome</keyword>
<dbReference type="Pfam" id="PF00501">
    <property type="entry name" value="AMP-binding"/>
    <property type="match status" value="1"/>
</dbReference>
<evidence type="ECO:0000313" key="3">
    <source>
        <dbReference type="EMBL" id="QMV75724.1"/>
    </source>
</evidence>
<dbReference type="InterPro" id="IPR025110">
    <property type="entry name" value="AMP-bd_C"/>
</dbReference>